<feature type="non-terminal residue" evidence="1">
    <location>
        <position position="1"/>
    </location>
</feature>
<evidence type="ECO:0000313" key="2">
    <source>
        <dbReference type="Proteomes" id="UP000217790"/>
    </source>
</evidence>
<organism evidence="1 2">
    <name type="scientific">Armillaria gallica</name>
    <name type="common">Bulbous honey fungus</name>
    <name type="synonym">Armillaria bulbosa</name>
    <dbReference type="NCBI Taxonomy" id="47427"/>
    <lineage>
        <taxon>Eukaryota</taxon>
        <taxon>Fungi</taxon>
        <taxon>Dikarya</taxon>
        <taxon>Basidiomycota</taxon>
        <taxon>Agaricomycotina</taxon>
        <taxon>Agaricomycetes</taxon>
        <taxon>Agaricomycetidae</taxon>
        <taxon>Agaricales</taxon>
        <taxon>Marasmiineae</taxon>
        <taxon>Physalacriaceae</taxon>
        <taxon>Armillaria</taxon>
    </lineage>
</organism>
<dbReference type="OrthoDB" id="3244185at2759"/>
<sequence length="93" mass="10879">LAYIEWFTPLRKFDDRVGMFKVQRSTHGSQRLKASIIPATYIARSCQLTPYFGRSMDHAWSSDTVLDVCQSFHVSSYLRHIDFVLLRYKCQVS</sequence>
<dbReference type="AlphaFoldDB" id="A0A2H3ED37"/>
<dbReference type="STRING" id="47427.A0A2H3ED37"/>
<dbReference type="OMA" id="IIPATYI"/>
<proteinExistence type="predicted"/>
<gene>
    <name evidence="1" type="ORF">ARMGADRAFT_922907</name>
</gene>
<evidence type="ECO:0000313" key="1">
    <source>
        <dbReference type="EMBL" id="PBK97456.1"/>
    </source>
</evidence>
<reference evidence="2" key="1">
    <citation type="journal article" date="2017" name="Nat. Ecol. Evol.">
        <title>Genome expansion and lineage-specific genetic innovations in the forest pathogenic fungi Armillaria.</title>
        <authorList>
            <person name="Sipos G."/>
            <person name="Prasanna A.N."/>
            <person name="Walter M.C."/>
            <person name="O'Connor E."/>
            <person name="Balint B."/>
            <person name="Krizsan K."/>
            <person name="Kiss B."/>
            <person name="Hess J."/>
            <person name="Varga T."/>
            <person name="Slot J."/>
            <person name="Riley R."/>
            <person name="Boka B."/>
            <person name="Rigling D."/>
            <person name="Barry K."/>
            <person name="Lee J."/>
            <person name="Mihaltcheva S."/>
            <person name="LaButti K."/>
            <person name="Lipzen A."/>
            <person name="Waldron R."/>
            <person name="Moloney N.M."/>
            <person name="Sperisen C."/>
            <person name="Kredics L."/>
            <person name="Vagvoelgyi C."/>
            <person name="Patrignani A."/>
            <person name="Fitzpatrick D."/>
            <person name="Nagy I."/>
            <person name="Doyle S."/>
            <person name="Anderson J.B."/>
            <person name="Grigoriev I.V."/>
            <person name="Gueldener U."/>
            <person name="Muensterkoetter M."/>
            <person name="Nagy L.G."/>
        </authorList>
    </citation>
    <scope>NUCLEOTIDE SEQUENCE [LARGE SCALE GENOMIC DNA]</scope>
    <source>
        <strain evidence="2">Ar21-2</strain>
    </source>
</reference>
<keyword evidence="2" id="KW-1185">Reference proteome</keyword>
<dbReference type="EMBL" id="KZ293649">
    <property type="protein sequence ID" value="PBK97456.1"/>
    <property type="molecule type" value="Genomic_DNA"/>
</dbReference>
<protein>
    <submittedName>
        <fullName evidence="1">Uncharacterized protein</fullName>
    </submittedName>
</protein>
<name>A0A2H3ED37_ARMGA</name>
<accession>A0A2H3ED37</accession>
<dbReference type="Proteomes" id="UP000217790">
    <property type="component" value="Unassembled WGS sequence"/>
</dbReference>
<dbReference type="InParanoid" id="A0A2H3ED37"/>